<sequence length="87" mass="9882">MQPCDHNGTSLCGHTTWQAMLELWTVWTRPFMIGTLCRYTHRSTPSVKTTARTTSVPLLPGAIVVPIQDVVESEKPTSKEHRRHIKK</sequence>
<gene>
    <name evidence="1" type="ORF">ARMOST_18846</name>
</gene>
<evidence type="ECO:0000313" key="2">
    <source>
        <dbReference type="Proteomes" id="UP000219338"/>
    </source>
</evidence>
<dbReference type="Proteomes" id="UP000219338">
    <property type="component" value="Unassembled WGS sequence"/>
</dbReference>
<reference evidence="2" key="1">
    <citation type="journal article" date="2017" name="Nat. Ecol. Evol.">
        <title>Genome expansion and lineage-specific genetic innovations in the forest pathogenic fungi Armillaria.</title>
        <authorList>
            <person name="Sipos G."/>
            <person name="Prasanna A.N."/>
            <person name="Walter M.C."/>
            <person name="O'Connor E."/>
            <person name="Balint B."/>
            <person name="Krizsan K."/>
            <person name="Kiss B."/>
            <person name="Hess J."/>
            <person name="Varga T."/>
            <person name="Slot J."/>
            <person name="Riley R."/>
            <person name="Boka B."/>
            <person name="Rigling D."/>
            <person name="Barry K."/>
            <person name="Lee J."/>
            <person name="Mihaltcheva S."/>
            <person name="LaButti K."/>
            <person name="Lipzen A."/>
            <person name="Waldron R."/>
            <person name="Moloney N.M."/>
            <person name="Sperisen C."/>
            <person name="Kredics L."/>
            <person name="Vagvoelgyi C."/>
            <person name="Patrignani A."/>
            <person name="Fitzpatrick D."/>
            <person name="Nagy I."/>
            <person name="Doyle S."/>
            <person name="Anderson J.B."/>
            <person name="Grigoriev I.V."/>
            <person name="Gueldener U."/>
            <person name="Muensterkoetter M."/>
            <person name="Nagy L.G."/>
        </authorList>
    </citation>
    <scope>NUCLEOTIDE SEQUENCE [LARGE SCALE GENOMIC DNA]</scope>
    <source>
        <strain evidence="2">C18/9</strain>
    </source>
</reference>
<proteinExistence type="predicted"/>
<organism evidence="1 2">
    <name type="scientific">Armillaria ostoyae</name>
    <name type="common">Armillaria root rot fungus</name>
    <dbReference type="NCBI Taxonomy" id="47428"/>
    <lineage>
        <taxon>Eukaryota</taxon>
        <taxon>Fungi</taxon>
        <taxon>Dikarya</taxon>
        <taxon>Basidiomycota</taxon>
        <taxon>Agaricomycotina</taxon>
        <taxon>Agaricomycetes</taxon>
        <taxon>Agaricomycetidae</taxon>
        <taxon>Agaricales</taxon>
        <taxon>Marasmiineae</taxon>
        <taxon>Physalacriaceae</taxon>
        <taxon>Armillaria</taxon>
    </lineage>
</organism>
<evidence type="ECO:0000313" key="1">
    <source>
        <dbReference type="EMBL" id="SJL15353.1"/>
    </source>
</evidence>
<keyword evidence="2" id="KW-1185">Reference proteome</keyword>
<dbReference type="OrthoDB" id="3112473at2759"/>
<accession>A0A284S2W6</accession>
<protein>
    <submittedName>
        <fullName evidence="1">Uncharacterized protein</fullName>
    </submittedName>
</protein>
<name>A0A284S2W6_ARMOS</name>
<dbReference type="AlphaFoldDB" id="A0A284S2W6"/>
<dbReference type="EMBL" id="FUEG01000028">
    <property type="protein sequence ID" value="SJL15353.1"/>
    <property type="molecule type" value="Genomic_DNA"/>
</dbReference>